<dbReference type="AlphaFoldDB" id="A0A2K1QEM1"/>
<evidence type="ECO:0000259" key="9">
    <source>
        <dbReference type="PROSITE" id="PS51819"/>
    </source>
</evidence>
<evidence type="ECO:0000256" key="3">
    <source>
        <dbReference type="ARBA" id="ARBA00022723"/>
    </source>
</evidence>
<dbReference type="InterPro" id="IPR011981">
    <property type="entry name" value="DHPA_dOase_Mn/Fe"/>
</dbReference>
<evidence type="ECO:0000256" key="7">
    <source>
        <dbReference type="ARBA" id="ARBA00023004"/>
    </source>
</evidence>
<dbReference type="InterPro" id="IPR004360">
    <property type="entry name" value="Glyas_Fos-R_dOase_dom"/>
</dbReference>
<accession>A0A2K1QEM1</accession>
<feature type="domain" description="VOC" evidence="9">
    <location>
        <begin position="17"/>
        <end position="128"/>
    </location>
</feature>
<evidence type="ECO:0000256" key="1">
    <source>
        <dbReference type="ARBA" id="ARBA00001954"/>
    </source>
</evidence>
<keyword evidence="11" id="KW-1185">Reference proteome</keyword>
<evidence type="ECO:0000256" key="6">
    <source>
        <dbReference type="ARBA" id="ARBA00023002"/>
    </source>
</evidence>
<dbReference type="GO" id="GO:0051213">
    <property type="term" value="F:dioxygenase activity"/>
    <property type="evidence" value="ECO:0007669"/>
    <property type="project" value="UniProtKB-KW"/>
</dbReference>
<dbReference type="OrthoDB" id="9804944at2"/>
<dbReference type="NCBIfam" id="TIGR02295">
    <property type="entry name" value="HpaD"/>
    <property type="match status" value="1"/>
</dbReference>
<keyword evidence="6 8" id="KW-0560">Oxidoreductase</keyword>
<comment type="cofactor">
    <cofactor evidence="1 8">
        <name>Fe(2+)</name>
        <dbReference type="ChEBI" id="CHEBI:29033"/>
    </cofactor>
</comment>
<dbReference type="InterPro" id="IPR037523">
    <property type="entry name" value="VOC_core"/>
</dbReference>
<evidence type="ECO:0000256" key="4">
    <source>
        <dbReference type="ARBA" id="ARBA00022797"/>
    </source>
</evidence>
<keyword evidence="7 8" id="KW-0408">Iron</keyword>
<sequence>MPQIDELVLDPPFNVTRASHVVLNVRDLNASRQFYTELVGLVVSDEDDSAVYLRGLEERGHHSLVLRASSEATCASIGMRVRNEEDIYQAQDYFAEQGKTAALVDVPYQGLTLRVSDDVGVPLELCASMEPRERMLKQYQHYHGASAQRLDHYQLQVSDVRKAWWFYQMLGFRVSEYTYSNIKEMQHLWGVWLQRKGNPHDIVFTQGPGPRLHHFAYTLPDSNDMIRACDVAGALGYASSLERGPGRHGISGALFLYFRDPDGHRIELFNTHYQHIDLEPALGWDLADPKRADQWGLPAQNKWFTEATSFADVAVTQPEIRVDPPTLERFLALANDG</sequence>
<dbReference type="InterPro" id="IPR050383">
    <property type="entry name" value="GlyoxalaseI/FosfomycinResist"/>
</dbReference>
<organism evidence="10 11">
    <name type="scientific">Mixta theicola</name>
    <dbReference type="NCBI Taxonomy" id="1458355"/>
    <lineage>
        <taxon>Bacteria</taxon>
        <taxon>Pseudomonadati</taxon>
        <taxon>Pseudomonadota</taxon>
        <taxon>Gammaproteobacteria</taxon>
        <taxon>Enterobacterales</taxon>
        <taxon>Erwiniaceae</taxon>
        <taxon>Mixta</taxon>
    </lineage>
</organism>
<dbReference type="Pfam" id="PF00903">
    <property type="entry name" value="Glyoxalase"/>
    <property type="match status" value="2"/>
</dbReference>
<dbReference type="EMBL" id="NWUO01000001">
    <property type="protein sequence ID" value="PNS13473.1"/>
    <property type="molecule type" value="Genomic_DNA"/>
</dbReference>
<gene>
    <name evidence="10" type="primary">hpaD</name>
    <name evidence="10" type="ORF">COO59_01280</name>
</gene>
<dbReference type="InterPro" id="IPR000486">
    <property type="entry name" value="Xdiol_ring_cleave_dOase_1/2"/>
</dbReference>
<protein>
    <submittedName>
        <fullName evidence="10">3,4-dihydroxyphenylacetate 2,3-dioxygenase</fullName>
    </submittedName>
</protein>
<dbReference type="PANTHER" id="PTHR21366">
    <property type="entry name" value="GLYOXALASE FAMILY PROTEIN"/>
    <property type="match status" value="1"/>
</dbReference>
<dbReference type="PANTHER" id="PTHR21366:SF27">
    <property type="entry name" value="GLYOXALASE-LIKE DOMAIN-CONTAINING PROTEIN"/>
    <property type="match status" value="1"/>
</dbReference>
<keyword evidence="4 8" id="KW-0058">Aromatic hydrocarbons catabolism</keyword>
<dbReference type="PROSITE" id="PS00082">
    <property type="entry name" value="EXTRADIOL_DIOXYGENAS"/>
    <property type="match status" value="1"/>
</dbReference>
<dbReference type="Gene3D" id="3.10.180.10">
    <property type="entry name" value="2,3-Dihydroxybiphenyl 1,2-Dioxygenase, domain 1"/>
    <property type="match status" value="2"/>
</dbReference>
<dbReference type="SUPFAM" id="SSF54593">
    <property type="entry name" value="Glyoxalase/Bleomycin resistance protein/Dihydroxybiphenyl dioxygenase"/>
    <property type="match status" value="1"/>
</dbReference>
<comment type="caution">
    <text evidence="10">The sequence shown here is derived from an EMBL/GenBank/DDBJ whole genome shotgun (WGS) entry which is preliminary data.</text>
</comment>
<name>A0A2K1QEM1_9GAMM</name>
<evidence type="ECO:0000313" key="10">
    <source>
        <dbReference type="EMBL" id="PNS13473.1"/>
    </source>
</evidence>
<dbReference type="Proteomes" id="UP000236345">
    <property type="component" value="Unassembled WGS sequence"/>
</dbReference>
<feature type="domain" description="VOC" evidence="9">
    <location>
        <begin position="149"/>
        <end position="271"/>
    </location>
</feature>
<evidence type="ECO:0000313" key="11">
    <source>
        <dbReference type="Proteomes" id="UP000236345"/>
    </source>
</evidence>
<evidence type="ECO:0000256" key="8">
    <source>
        <dbReference type="RuleBase" id="RU000683"/>
    </source>
</evidence>
<dbReference type="GO" id="GO:0008198">
    <property type="term" value="F:ferrous iron binding"/>
    <property type="evidence" value="ECO:0007669"/>
    <property type="project" value="InterPro"/>
</dbReference>
<dbReference type="PROSITE" id="PS51819">
    <property type="entry name" value="VOC"/>
    <property type="match status" value="2"/>
</dbReference>
<keyword evidence="3" id="KW-0479">Metal-binding</keyword>
<evidence type="ECO:0000256" key="2">
    <source>
        <dbReference type="ARBA" id="ARBA00008784"/>
    </source>
</evidence>
<proteinExistence type="inferred from homology"/>
<comment type="similarity">
    <text evidence="2 8">Belongs to the extradiol ring-cleavage dioxygenase family.</text>
</comment>
<evidence type="ECO:0000256" key="5">
    <source>
        <dbReference type="ARBA" id="ARBA00022964"/>
    </source>
</evidence>
<reference evidence="11" key="1">
    <citation type="submission" date="2017-09" db="EMBL/GenBank/DDBJ databases">
        <authorList>
            <person name="Palmer M."/>
            <person name="Steenkamp E.T."/>
            <person name="Coetzee M.P."/>
            <person name="Avontuur J.R."/>
            <person name="Van Zyl E."/>
            <person name="Chan W.-Y."/>
            <person name="Blom J."/>
            <person name="Venter S.N."/>
        </authorList>
    </citation>
    <scope>NUCLEOTIDE SEQUENCE [LARGE SCALE GENOMIC DNA]</scope>
    <source>
        <strain evidence="11">QC88-366</strain>
    </source>
</reference>
<dbReference type="RefSeq" id="WP_103058023.1">
    <property type="nucleotide sequence ID" value="NZ_BSOF01000028.1"/>
</dbReference>
<dbReference type="InterPro" id="IPR029068">
    <property type="entry name" value="Glyas_Bleomycin-R_OHBP_Dase"/>
</dbReference>
<keyword evidence="5 8" id="KW-0223">Dioxygenase</keyword>